<dbReference type="Pfam" id="PF14583">
    <property type="entry name" value="Pectate_lyase22"/>
    <property type="match status" value="1"/>
</dbReference>
<dbReference type="Gene3D" id="2.130.10.10">
    <property type="entry name" value="YVTN repeat-like/Quinoprotein amine dehydrogenase"/>
    <property type="match status" value="1"/>
</dbReference>
<dbReference type="InterPro" id="IPR015943">
    <property type="entry name" value="WD40/YVTN_repeat-like_dom_sf"/>
</dbReference>
<sequence length="422" mass="48287">MKLIKTLLLLLISINFSCKGKLSKSDISKDSKAPKIEIPVMETSKASSMAKIWIDSTTGHKIEKLVNRTGDNRSFYFHNNPFLKSKDGNSDLMIFSGSTETGDQFFTVNLKTKAIDQITTKKGNKRGEIVGTKTRKVFYTIQDSIFATHIDTHKTEFIYKFSDAIIGSVTSLNADETLLGGALITKEENEIFKKNPKKSDYFDKIYEAKLERSLFTINVNTKEFNNIYSENAWLNHIQFSPTDPDLLMYCHEGPWHKVDRIWNINLKTKKNEIIHKRTVYREIAGHEFFSPNGNTIWFDLQIPRGETFYLAGKHLDTGEETRYALKRDEWSIHFNISPDLKTFAGDGGDEGQVAHAKDGMWLYHFTPKGDSLVSKKLVNMKNHDYNLEPNVHFSPNGKQIIFRANFEGSTQIYAVDIEKPTL</sequence>
<keyword evidence="2" id="KW-0456">Lyase</keyword>
<protein>
    <submittedName>
        <fullName evidence="2">Oligogalacturonate lyase family protein</fullName>
    </submittedName>
</protein>
<dbReference type="SUPFAM" id="SSF82171">
    <property type="entry name" value="DPP6 N-terminal domain-like"/>
    <property type="match status" value="1"/>
</dbReference>
<dbReference type="RefSeq" id="WP_346240811.1">
    <property type="nucleotide sequence ID" value="NZ_JAZHYP010000002.1"/>
</dbReference>
<comment type="caution">
    <text evidence="2">The sequence shown here is derived from an EMBL/GenBank/DDBJ whole genome shotgun (WGS) entry which is preliminary data.</text>
</comment>
<dbReference type="GO" id="GO:0016829">
    <property type="term" value="F:lyase activity"/>
    <property type="evidence" value="ECO:0007669"/>
    <property type="project" value="UniProtKB-KW"/>
</dbReference>
<dbReference type="InterPro" id="IPR027946">
    <property type="entry name" value="Ogl_dom"/>
</dbReference>
<keyword evidence="3" id="KW-1185">Reference proteome</keyword>
<evidence type="ECO:0000313" key="2">
    <source>
        <dbReference type="EMBL" id="MEN3323238.1"/>
    </source>
</evidence>
<evidence type="ECO:0000259" key="1">
    <source>
        <dbReference type="Pfam" id="PF14583"/>
    </source>
</evidence>
<reference evidence="2 3" key="1">
    <citation type="submission" date="2024-01" db="EMBL/GenBank/DDBJ databases">
        <title>Mariniflexile litorale sp. nov., isolated from the shallow sediments of the Sea of Japan.</title>
        <authorList>
            <person name="Romanenko L."/>
            <person name="Bystritskaya E."/>
            <person name="Isaeva M."/>
        </authorList>
    </citation>
    <scope>NUCLEOTIDE SEQUENCE [LARGE SCALE GENOMIC DNA]</scope>
    <source>
        <strain evidence="2 3">KCTC 32427</strain>
    </source>
</reference>
<accession>A0ABV0A818</accession>
<name>A0ABV0A818_9FLAO</name>
<proteinExistence type="predicted"/>
<feature type="domain" description="Oligogalacturonate lyase" evidence="1">
    <location>
        <begin position="51"/>
        <end position="299"/>
    </location>
</feature>
<evidence type="ECO:0000313" key="3">
    <source>
        <dbReference type="Proteomes" id="UP001416393"/>
    </source>
</evidence>
<dbReference type="Proteomes" id="UP001416393">
    <property type="component" value="Unassembled WGS sequence"/>
</dbReference>
<gene>
    <name evidence="2" type="ORF">VP395_05830</name>
</gene>
<organism evidence="2 3">
    <name type="scientific">Mariniflexile soesokkakense</name>
    <dbReference type="NCBI Taxonomy" id="1343160"/>
    <lineage>
        <taxon>Bacteria</taxon>
        <taxon>Pseudomonadati</taxon>
        <taxon>Bacteroidota</taxon>
        <taxon>Flavobacteriia</taxon>
        <taxon>Flavobacteriales</taxon>
        <taxon>Flavobacteriaceae</taxon>
        <taxon>Mariniflexile</taxon>
    </lineage>
</organism>
<dbReference type="EMBL" id="JAZHYP010000002">
    <property type="protein sequence ID" value="MEN3323238.1"/>
    <property type="molecule type" value="Genomic_DNA"/>
</dbReference>